<dbReference type="CDD" id="cd03753">
    <property type="entry name" value="proteasome_alpha_type_5"/>
    <property type="match status" value="1"/>
</dbReference>
<evidence type="ECO:0000313" key="11">
    <source>
        <dbReference type="Proteomes" id="UP001212997"/>
    </source>
</evidence>
<dbReference type="InterPro" id="IPR045338">
    <property type="entry name" value="DUF6535"/>
</dbReference>
<comment type="similarity">
    <text evidence="6">Belongs to the peptidase T1A family.</text>
</comment>
<accession>A0AAD5UX18</accession>
<feature type="compositionally biased region" description="Basic and acidic residues" evidence="7">
    <location>
        <begin position="1081"/>
        <end position="1090"/>
    </location>
</feature>
<name>A0AAD5UX18_9APHY</name>
<dbReference type="InterPro" id="IPR029055">
    <property type="entry name" value="Ntn_hydrolases_N"/>
</dbReference>
<feature type="region of interest" description="Disordered" evidence="7">
    <location>
        <begin position="511"/>
        <end position="531"/>
    </location>
</feature>
<keyword evidence="8" id="KW-0472">Membrane</keyword>
<dbReference type="InterPro" id="IPR033812">
    <property type="entry name" value="Proteasome_alpha_type_5"/>
</dbReference>
<comment type="caution">
    <text evidence="10">The sequence shown here is derived from an EMBL/GenBank/DDBJ whole genome shotgun (WGS) entry which is preliminary data.</text>
</comment>
<evidence type="ECO:0000256" key="3">
    <source>
        <dbReference type="ARBA" id="ARBA00022490"/>
    </source>
</evidence>
<dbReference type="Pfam" id="PF00227">
    <property type="entry name" value="Proteasome"/>
    <property type="match status" value="1"/>
</dbReference>
<dbReference type="Proteomes" id="UP001212997">
    <property type="component" value="Unassembled WGS sequence"/>
</dbReference>
<evidence type="ECO:0000259" key="9">
    <source>
        <dbReference type="Pfam" id="PF20153"/>
    </source>
</evidence>
<evidence type="ECO:0000256" key="6">
    <source>
        <dbReference type="PROSITE-ProRule" id="PRU00808"/>
    </source>
</evidence>
<evidence type="ECO:0000256" key="1">
    <source>
        <dbReference type="ARBA" id="ARBA00004123"/>
    </source>
</evidence>
<dbReference type="FunFam" id="3.60.20.10:FF:000054">
    <property type="entry name" value="Proteasome subunit alpha type"/>
    <property type="match status" value="1"/>
</dbReference>
<evidence type="ECO:0000313" key="10">
    <source>
        <dbReference type="EMBL" id="KAJ3480082.1"/>
    </source>
</evidence>
<feature type="domain" description="DUF6535" evidence="9">
    <location>
        <begin position="555"/>
        <end position="750"/>
    </location>
</feature>
<dbReference type="SUPFAM" id="SSF56235">
    <property type="entry name" value="N-terminal nucleophile aminohydrolases (Ntn hydrolases)"/>
    <property type="match status" value="1"/>
</dbReference>
<protein>
    <recommendedName>
        <fullName evidence="9">DUF6535 domain-containing protein</fullName>
    </recommendedName>
</protein>
<gene>
    <name evidence="10" type="ORF">NLI96_g8607</name>
</gene>
<evidence type="ECO:0000256" key="5">
    <source>
        <dbReference type="ARBA" id="ARBA00023242"/>
    </source>
</evidence>
<dbReference type="InterPro" id="IPR001353">
    <property type="entry name" value="Proteasome_sua/b"/>
</dbReference>
<evidence type="ECO:0000256" key="2">
    <source>
        <dbReference type="ARBA" id="ARBA00004496"/>
    </source>
</evidence>
<dbReference type="GO" id="GO:0043161">
    <property type="term" value="P:proteasome-mediated ubiquitin-dependent protein catabolic process"/>
    <property type="evidence" value="ECO:0007669"/>
    <property type="project" value="InterPro"/>
</dbReference>
<evidence type="ECO:0000256" key="4">
    <source>
        <dbReference type="ARBA" id="ARBA00022942"/>
    </source>
</evidence>
<keyword evidence="8" id="KW-0812">Transmembrane</keyword>
<feature type="transmembrane region" description="Helical" evidence="8">
    <location>
        <begin position="736"/>
        <end position="756"/>
    </location>
</feature>
<feature type="transmembrane region" description="Helical" evidence="8">
    <location>
        <begin position="768"/>
        <end position="787"/>
    </location>
</feature>
<keyword evidence="8" id="KW-1133">Transmembrane helix</keyword>
<dbReference type="InterPro" id="IPR023332">
    <property type="entry name" value="Proteasome_alpha-type"/>
</dbReference>
<dbReference type="GO" id="GO:0005634">
    <property type="term" value="C:nucleus"/>
    <property type="evidence" value="ECO:0007669"/>
    <property type="project" value="UniProtKB-SubCell"/>
</dbReference>
<evidence type="ECO:0000256" key="7">
    <source>
        <dbReference type="SAM" id="MobiDB-lite"/>
    </source>
</evidence>
<dbReference type="Pfam" id="PF20153">
    <property type="entry name" value="DUF6535"/>
    <property type="match status" value="1"/>
</dbReference>
<keyword evidence="5" id="KW-0539">Nucleus</keyword>
<dbReference type="PROSITE" id="PS51475">
    <property type="entry name" value="PROTEASOME_ALPHA_2"/>
    <property type="match status" value="1"/>
</dbReference>
<feature type="region of interest" description="Disordered" evidence="7">
    <location>
        <begin position="1080"/>
        <end position="1101"/>
    </location>
</feature>
<evidence type="ECO:0000256" key="8">
    <source>
        <dbReference type="SAM" id="Phobius"/>
    </source>
</evidence>
<dbReference type="EMBL" id="JANAWD010000397">
    <property type="protein sequence ID" value="KAJ3480082.1"/>
    <property type="molecule type" value="Genomic_DNA"/>
</dbReference>
<keyword evidence="3" id="KW-0963">Cytoplasm</keyword>
<keyword evidence="11" id="KW-1185">Reference proteome</keyword>
<proteinExistence type="inferred from homology"/>
<keyword evidence="4 6" id="KW-0647">Proteasome</keyword>
<dbReference type="GO" id="GO:0005737">
    <property type="term" value="C:cytoplasm"/>
    <property type="evidence" value="ECO:0007669"/>
    <property type="project" value="UniProtKB-SubCell"/>
</dbReference>
<dbReference type="GO" id="GO:0019773">
    <property type="term" value="C:proteasome core complex, alpha-subunit complex"/>
    <property type="evidence" value="ECO:0007669"/>
    <property type="project" value="UniProtKB-UniRule"/>
</dbReference>
<reference evidence="10" key="1">
    <citation type="submission" date="2022-07" db="EMBL/GenBank/DDBJ databases">
        <title>Genome Sequence of Physisporinus lineatus.</title>
        <authorList>
            <person name="Buettner E."/>
        </authorList>
    </citation>
    <scope>NUCLEOTIDE SEQUENCE</scope>
    <source>
        <strain evidence="10">VT162</strain>
    </source>
</reference>
<dbReference type="Gene3D" id="3.60.20.10">
    <property type="entry name" value="Glutamine Phosphoribosylpyrophosphate, subunit 1, domain 1"/>
    <property type="match status" value="1"/>
</dbReference>
<dbReference type="InterPro" id="IPR050115">
    <property type="entry name" value="Proteasome_alpha"/>
</dbReference>
<organism evidence="10 11">
    <name type="scientific">Meripilus lineatus</name>
    <dbReference type="NCBI Taxonomy" id="2056292"/>
    <lineage>
        <taxon>Eukaryota</taxon>
        <taxon>Fungi</taxon>
        <taxon>Dikarya</taxon>
        <taxon>Basidiomycota</taxon>
        <taxon>Agaricomycotina</taxon>
        <taxon>Agaricomycetes</taxon>
        <taxon>Polyporales</taxon>
        <taxon>Meripilaceae</taxon>
        <taxon>Meripilus</taxon>
    </lineage>
</organism>
<comment type="subcellular location">
    <subcellularLocation>
        <location evidence="2">Cytoplasm</location>
    </subcellularLocation>
    <subcellularLocation>
        <location evidence="1">Nucleus</location>
    </subcellularLocation>
</comment>
<sequence>MTLNDSQFDDEQVLWEIHKWFDPFGPSIPVETIIELIRKRLHSNADPLDLHKTGVRFTETSAIPRSLVISIRMSFFRIATTKTAGFKAQESQHLLSALKLLCAPHNFERWNLHIREEVVLFLQAYLATLPQPVEWRTEDKFQDFTASLSPSMKTWQDPASASKFTAVRNSHIALDIAIRLQHRMPGIIDTGISKSLDDHCWSMFQSEVRSTNLNGYTRDMPEDGIETPGTEDIDWKSRLKGGDYRETIASLRDAGPPVSEDLWDFKQLRNSHLYRLVFMLLHTSPDRSTMESQTWDVSKWRWKWEPVFGEVEDLVDWEYAHHIAHITLHHQADNGKAKVLRWLQPRIVHTAYTGYSTNGISYGNCPVFALLPVGSYKDNLRGSTREPSVLPSIRAHAGDVREDMAWRQALPNCAKVQRLQLEGILAKRLRVLIEILPNPIRDVKERGLSDTAVFAKTVERVNGNTYISSIRFKGQGDPAIVESPTTTVDLGATESVGTSMRRASTRIETRVGTPVSEHEKEDPDPDQAFSGSESWMTQFPELVKDPRDNNPGTPWRDLIDRLKNLDEDHIRSQMGKIDTLNVIVSSSICKAGLGCGFLSEFPQQAALMLTIILSYIIQAFQPSQPDPINQVAALLYQISRQLDSLKINSDFINSTVGSLDPDNIPSLNLQGPKHNNFLDEASSCSVFIFIVVPLVGLMAQTWCSEYLKQPFINDRYCRVIHFGFFHSRHISTVAKILHGFLRISLVTVVILFWITLQTEANTVNINSGPVIIVAVIMLPTLILSRLLTPRDAIIQGPVTLDDSQFNDEQVLWEIHKWFDPLGPSIPIEIIIGLIRKRLHSRLDPLDLHKTGIRFTETSAIRRSLAISIYMSFFRISTTKNPCFEAKESRHVLAAFKLLCAPRNFETWDIHIREEIVLFLQAYLVTPQPTEALARYLAWISCVKDWRAIIPPHITGKQLLAIITGAQHIVDHEPKSPNTHLAANRSVLYQLVILCAIRTSQSDHGSLFENEFREFMETLPSSLEASQDPQSVSDLVSVRNWHITLHLAIILDRRMPGIIEELDDHSWRLFQSGVRIGNLRRYTQDPPKDGAETPDTDDIERKSYFKGGDYGKAIASLRDAGPPIVEARWDFMQLRNSHFHRLVFLLLHASPDRSTTGSQTWDDCKWRREWELAFGEAQDLVDWEYVHDISRINLHHQAGSGNAAVVRRLQPRIMHTAYTGHSINYILYHPNGLNPHPRQRCKYLLTGRSSLPRYLLCFSFQLGLNVYIVPINPVEYAIEAIKLGSTTVGVCTPEGAVLAVEKRVQSPLLESASIEKIMEIDTHLGCAMSGLIADARTMIDHARVTSQNHAFTYDERIKVESVTQAVCDLALRFGESVHDEDAMMSRPFGVALLIAGVDEKGPQLFHTDPSGTFVRYDAKAVGSGSEAAQSELQDKWHKQMTLKEAHILTLRVLKQVMEEKLDHHNVQLAQVTPNKGFEILDEIRLKELIDDM</sequence>
<dbReference type="PANTHER" id="PTHR11599">
    <property type="entry name" value="PROTEASOME SUBUNIT ALPHA/BETA"/>
    <property type="match status" value="1"/>
</dbReference>